<organism evidence="3 5">
    <name type="scientific">Ligilactobacillus acidipiscis</name>
    <dbReference type="NCBI Taxonomy" id="89059"/>
    <lineage>
        <taxon>Bacteria</taxon>
        <taxon>Bacillati</taxon>
        <taxon>Bacillota</taxon>
        <taxon>Bacilli</taxon>
        <taxon>Lactobacillales</taxon>
        <taxon>Lactobacillaceae</taxon>
        <taxon>Ligilactobacillus</taxon>
    </lineage>
</organism>
<dbReference type="PANTHER" id="PTHR43279:SF1">
    <property type="entry name" value="CATECHOL-2,3-DIOXYGENASE"/>
    <property type="match status" value="1"/>
</dbReference>
<dbReference type="KEGG" id="laca:LAC1533_0567"/>
<dbReference type="GO" id="GO:0051213">
    <property type="term" value="F:dioxygenase activity"/>
    <property type="evidence" value="ECO:0007669"/>
    <property type="project" value="UniProtKB-KW"/>
</dbReference>
<dbReference type="Pfam" id="PF00903">
    <property type="entry name" value="Glyoxalase"/>
    <property type="match status" value="2"/>
</dbReference>
<name>A0A0R2KL14_9LACO</name>
<dbReference type="AlphaFoldDB" id="A0A0R2KL14"/>
<evidence type="ECO:0000313" key="5">
    <source>
        <dbReference type="Proteomes" id="UP000051491"/>
    </source>
</evidence>
<dbReference type="PATRIC" id="fig|89059.3.peg.1249"/>
<dbReference type="CDD" id="cd16359">
    <property type="entry name" value="VOC_BsCatE_like_C"/>
    <property type="match status" value="1"/>
</dbReference>
<evidence type="ECO:0000313" key="3">
    <source>
        <dbReference type="EMBL" id="KRN88012.1"/>
    </source>
</evidence>
<dbReference type="InterPro" id="IPR029068">
    <property type="entry name" value="Glyas_Bleomycin-R_OHBP_Dase"/>
</dbReference>
<evidence type="ECO:0000256" key="1">
    <source>
        <dbReference type="ARBA" id="ARBA00022723"/>
    </source>
</evidence>
<reference evidence="4" key="3">
    <citation type="submission" date="2016-11" db="EMBL/GenBank/DDBJ databases">
        <authorList>
            <person name="Jaros S."/>
            <person name="Januszkiewicz K."/>
            <person name="Wedrychowicz H."/>
        </authorList>
    </citation>
    <scope>NUCLEOTIDE SEQUENCE [LARGE SCALE GENOMIC DNA]</scope>
    <source>
        <strain evidence="4">ACA-DC 1533</strain>
    </source>
</reference>
<keyword evidence="3" id="KW-0560">Oxidoreductase</keyword>
<dbReference type="OrthoDB" id="9792626at2"/>
<dbReference type="PROSITE" id="PS00934">
    <property type="entry name" value="GLYOXALASE_I_1"/>
    <property type="match status" value="1"/>
</dbReference>
<dbReference type="InterPro" id="IPR018146">
    <property type="entry name" value="Glyoxalase_1_CS"/>
</dbReference>
<dbReference type="InterPro" id="IPR037523">
    <property type="entry name" value="VOC_core"/>
</dbReference>
<evidence type="ECO:0000313" key="4">
    <source>
        <dbReference type="EMBL" id="SFV39987.1"/>
    </source>
</evidence>
<accession>A0A0R2KL14</accession>
<dbReference type="Proteomes" id="UP000190935">
    <property type="component" value="Chromosome I"/>
</dbReference>
<reference evidence="6" key="2">
    <citation type="submission" date="2016-11" db="EMBL/GenBank/DDBJ databases">
        <authorList>
            <person name="Papadimitriou K."/>
        </authorList>
    </citation>
    <scope>NUCLEOTIDE SEQUENCE [LARGE SCALE GENOMIC DNA]</scope>
    <source>
        <strain evidence="6">ACA-DC 1533</strain>
    </source>
</reference>
<dbReference type="Gene3D" id="3.10.180.10">
    <property type="entry name" value="2,3-Dihydroxybiphenyl 1,2-Dioxygenase, domain 1"/>
    <property type="match status" value="2"/>
</dbReference>
<dbReference type="RefSeq" id="WP_010497223.1">
    <property type="nucleotide sequence ID" value="NZ_JQBK01000003.1"/>
</dbReference>
<dbReference type="PANTHER" id="PTHR43279">
    <property type="entry name" value="CATECHOL-2,3-DIOXYGENASE"/>
    <property type="match status" value="1"/>
</dbReference>
<dbReference type="CDD" id="cd07255">
    <property type="entry name" value="VOC_BsCatE_like_N"/>
    <property type="match status" value="1"/>
</dbReference>
<evidence type="ECO:0000313" key="6">
    <source>
        <dbReference type="Proteomes" id="UP000190935"/>
    </source>
</evidence>
<keyword evidence="3" id="KW-0223">Dioxygenase</keyword>
<sequence length="291" mass="32527">MTNAIIPEFQLDEKTHPGNVALKVNNLQKMIAFYTQIIGLKLLQQETQQAVLGVDRIPLLYLFQINGQRAAQQRTGLYHTAFLLPTRKDLGNALIRYVSTNAPLSGAADHIYSEALYLTDPEGNGIEVYHDKPRSEWIIKEDGEIPSDTLEMDVEGVLKAADQKWTGFPDNTMVGHIHLSVSDVNQTQDFYTKILGLSLKFNFGEAAKFLATGGYHHHIGANVWMSRNAAPLTQNETGLKYYSFYVPDSAELDRIAEHLTSLSIEFEQADNGQITFIDPSGIQGRFEIQPS</sequence>
<feature type="domain" description="VOC" evidence="2">
    <location>
        <begin position="16"/>
        <end position="131"/>
    </location>
</feature>
<dbReference type="Proteomes" id="UP000051491">
    <property type="component" value="Unassembled WGS sequence"/>
</dbReference>
<evidence type="ECO:0000259" key="2">
    <source>
        <dbReference type="PROSITE" id="PS51819"/>
    </source>
</evidence>
<dbReference type="InterPro" id="IPR004360">
    <property type="entry name" value="Glyas_Fos-R_dOase_dom"/>
</dbReference>
<dbReference type="GeneID" id="95348647"/>
<dbReference type="EMBL" id="LT630287">
    <property type="protein sequence ID" value="SFV39987.1"/>
    <property type="molecule type" value="Genomic_DNA"/>
</dbReference>
<gene>
    <name evidence="3" type="ORF">IV43_GL001152</name>
    <name evidence="4" type="ORF">LAC1533_0567</name>
</gene>
<feature type="domain" description="VOC" evidence="2">
    <location>
        <begin position="173"/>
        <end position="291"/>
    </location>
</feature>
<dbReference type="GO" id="GO:0004462">
    <property type="term" value="F:lactoylglutathione lyase activity"/>
    <property type="evidence" value="ECO:0007669"/>
    <property type="project" value="InterPro"/>
</dbReference>
<proteinExistence type="predicted"/>
<dbReference type="PROSITE" id="PS51819">
    <property type="entry name" value="VOC"/>
    <property type="match status" value="2"/>
</dbReference>
<dbReference type="EMBL" id="JQBK01000003">
    <property type="protein sequence ID" value="KRN88012.1"/>
    <property type="molecule type" value="Genomic_DNA"/>
</dbReference>
<reference evidence="3 5" key="1">
    <citation type="journal article" date="2015" name="Genome Announc.">
        <title>Expanding the biotechnology potential of lactobacilli through comparative genomics of 213 strains and associated genera.</title>
        <authorList>
            <person name="Sun Z."/>
            <person name="Harris H.M."/>
            <person name="McCann A."/>
            <person name="Guo C."/>
            <person name="Argimon S."/>
            <person name="Zhang W."/>
            <person name="Yang X."/>
            <person name="Jeffery I.B."/>
            <person name="Cooney J.C."/>
            <person name="Kagawa T.F."/>
            <person name="Liu W."/>
            <person name="Song Y."/>
            <person name="Salvetti E."/>
            <person name="Wrobel A."/>
            <person name="Rasinkangas P."/>
            <person name="Parkhill J."/>
            <person name="Rea M.C."/>
            <person name="O'Sullivan O."/>
            <person name="Ritari J."/>
            <person name="Douillard F.P."/>
            <person name="Paul Ross R."/>
            <person name="Yang R."/>
            <person name="Briner A.E."/>
            <person name="Felis G.E."/>
            <person name="de Vos W.M."/>
            <person name="Barrangou R."/>
            <person name="Klaenhammer T.R."/>
            <person name="Caufield P.W."/>
            <person name="Cui Y."/>
            <person name="Zhang H."/>
            <person name="O'Toole P.W."/>
        </authorList>
    </citation>
    <scope>NUCLEOTIDE SEQUENCE [LARGE SCALE GENOMIC DNA]</scope>
    <source>
        <strain evidence="3 5">DSM 15353</strain>
    </source>
</reference>
<keyword evidence="1" id="KW-0479">Metal-binding</keyword>
<dbReference type="SUPFAM" id="SSF54593">
    <property type="entry name" value="Glyoxalase/Bleomycin resistance protein/Dihydroxybiphenyl dioxygenase"/>
    <property type="match status" value="2"/>
</dbReference>
<dbReference type="GO" id="GO:0046872">
    <property type="term" value="F:metal ion binding"/>
    <property type="evidence" value="ECO:0007669"/>
    <property type="project" value="UniProtKB-KW"/>
</dbReference>
<dbReference type="STRING" id="89059.LAC1533_0567"/>
<protein>
    <submittedName>
        <fullName evidence="3">Catechol-2,3-dioxygenase subunit</fullName>
    </submittedName>
    <submittedName>
        <fullName evidence="4">Glyoxalase family protein</fullName>
    </submittedName>
</protein>